<sequence length="152" mass="15887">MVRVPTSLTAVVAAVALFGVSACNDAEEEPQDPVEDTDVDGDDAEAEDDAADDADPDAEPRADEVIAVEATEMAFEGLPETVPAGTVEIELDNVGDLPHDIVVEELGDEVVASAEPGESASGTVELEPGEYTVYCSIGNHRQEGMEEVVTVE</sequence>
<dbReference type="CDD" id="cd00920">
    <property type="entry name" value="Cupredoxin"/>
    <property type="match status" value="1"/>
</dbReference>
<evidence type="ECO:0000256" key="2">
    <source>
        <dbReference type="ARBA" id="ARBA00023008"/>
    </source>
</evidence>
<accession>A0ABU2H6V9</accession>
<dbReference type="InterPro" id="IPR028871">
    <property type="entry name" value="BlueCu_1_BS"/>
</dbReference>
<keyword evidence="2" id="KW-0186">Copper</keyword>
<evidence type="ECO:0000313" key="6">
    <source>
        <dbReference type="EMBL" id="MDS1271026.1"/>
    </source>
</evidence>
<evidence type="ECO:0000313" key="7">
    <source>
        <dbReference type="Proteomes" id="UP001250214"/>
    </source>
</evidence>
<keyword evidence="1" id="KW-0479">Metal-binding</keyword>
<dbReference type="Gene3D" id="2.60.40.420">
    <property type="entry name" value="Cupredoxins - blue copper proteins"/>
    <property type="match status" value="1"/>
</dbReference>
<evidence type="ECO:0000256" key="4">
    <source>
        <dbReference type="SAM" id="SignalP"/>
    </source>
</evidence>
<dbReference type="SUPFAM" id="SSF49503">
    <property type="entry name" value="Cupredoxins"/>
    <property type="match status" value="1"/>
</dbReference>
<dbReference type="PROSITE" id="PS00196">
    <property type="entry name" value="COPPER_BLUE"/>
    <property type="match status" value="1"/>
</dbReference>
<evidence type="ECO:0000259" key="5">
    <source>
        <dbReference type="Pfam" id="PF13473"/>
    </source>
</evidence>
<dbReference type="Proteomes" id="UP001250214">
    <property type="component" value="Unassembled WGS sequence"/>
</dbReference>
<name>A0ABU2H6V9_9ACTN</name>
<dbReference type="Pfam" id="PF13473">
    <property type="entry name" value="Cupredoxin_1"/>
    <property type="match status" value="1"/>
</dbReference>
<dbReference type="PROSITE" id="PS51257">
    <property type="entry name" value="PROKAR_LIPOPROTEIN"/>
    <property type="match status" value="1"/>
</dbReference>
<dbReference type="RefSeq" id="WP_310912578.1">
    <property type="nucleotide sequence ID" value="NZ_JAVLVT010000005.1"/>
</dbReference>
<dbReference type="InterPro" id="IPR028096">
    <property type="entry name" value="EfeO_Cupredoxin"/>
</dbReference>
<organism evidence="6 7">
    <name type="scientific">Lipingzhangella rawalii</name>
    <dbReference type="NCBI Taxonomy" id="2055835"/>
    <lineage>
        <taxon>Bacteria</taxon>
        <taxon>Bacillati</taxon>
        <taxon>Actinomycetota</taxon>
        <taxon>Actinomycetes</taxon>
        <taxon>Streptosporangiales</taxon>
        <taxon>Nocardiopsidaceae</taxon>
        <taxon>Lipingzhangella</taxon>
    </lineage>
</organism>
<feature type="region of interest" description="Disordered" evidence="3">
    <location>
        <begin position="24"/>
        <end position="60"/>
    </location>
</feature>
<protein>
    <submittedName>
        <fullName evidence="6">Cupredoxin domain-containing protein</fullName>
    </submittedName>
</protein>
<dbReference type="InterPro" id="IPR008972">
    <property type="entry name" value="Cupredoxin"/>
</dbReference>
<evidence type="ECO:0000256" key="1">
    <source>
        <dbReference type="ARBA" id="ARBA00022723"/>
    </source>
</evidence>
<comment type="caution">
    <text evidence="6">The sequence shown here is derived from an EMBL/GenBank/DDBJ whole genome shotgun (WGS) entry which is preliminary data.</text>
</comment>
<proteinExistence type="predicted"/>
<dbReference type="InterPro" id="IPR033138">
    <property type="entry name" value="Cu_oxidase_CS"/>
</dbReference>
<keyword evidence="7" id="KW-1185">Reference proteome</keyword>
<dbReference type="EMBL" id="JAVLVT010000005">
    <property type="protein sequence ID" value="MDS1271026.1"/>
    <property type="molecule type" value="Genomic_DNA"/>
</dbReference>
<feature type="chain" id="PRO_5045567272" evidence="4">
    <location>
        <begin position="27"/>
        <end position="152"/>
    </location>
</feature>
<dbReference type="PROSITE" id="PS00079">
    <property type="entry name" value="MULTICOPPER_OXIDASE1"/>
    <property type="match status" value="1"/>
</dbReference>
<feature type="domain" description="EfeO-type cupredoxin-like" evidence="5">
    <location>
        <begin position="60"/>
        <end position="144"/>
    </location>
</feature>
<feature type="signal peptide" evidence="4">
    <location>
        <begin position="1"/>
        <end position="26"/>
    </location>
</feature>
<keyword evidence="4" id="KW-0732">Signal</keyword>
<gene>
    <name evidence="6" type="ORF">RIF23_12025</name>
</gene>
<feature type="compositionally biased region" description="Acidic residues" evidence="3">
    <location>
        <begin position="25"/>
        <end position="57"/>
    </location>
</feature>
<reference evidence="7" key="1">
    <citation type="submission" date="2023-07" db="EMBL/GenBank/DDBJ databases">
        <title>Novel species in the genus Lipingzhangella isolated from Sambhar Salt Lake.</title>
        <authorList>
            <person name="Jiya N."/>
            <person name="Kajale S."/>
            <person name="Sharma A."/>
        </authorList>
    </citation>
    <scope>NUCLEOTIDE SEQUENCE [LARGE SCALE GENOMIC DNA]</scope>
    <source>
        <strain evidence="7">LS1_29</strain>
    </source>
</reference>
<evidence type="ECO:0000256" key="3">
    <source>
        <dbReference type="SAM" id="MobiDB-lite"/>
    </source>
</evidence>